<evidence type="ECO:0000313" key="2">
    <source>
        <dbReference type="EMBL" id="MCF5153316.1"/>
    </source>
</evidence>
<evidence type="ECO:0000256" key="1">
    <source>
        <dbReference type="SAM" id="MobiDB-lite"/>
    </source>
</evidence>
<name>A0ABS9FQ57_9PSED</name>
<dbReference type="EMBL" id="WKDU01000011">
    <property type="protein sequence ID" value="MCF5153316.1"/>
    <property type="molecule type" value="Genomic_DNA"/>
</dbReference>
<keyword evidence="3" id="KW-1185">Reference proteome</keyword>
<feature type="region of interest" description="Disordered" evidence="1">
    <location>
        <begin position="852"/>
        <end position="872"/>
    </location>
</feature>
<dbReference type="Proteomes" id="UP000814074">
    <property type="component" value="Unassembled WGS sequence"/>
</dbReference>
<reference evidence="2 3" key="1">
    <citation type="submission" date="2019-11" db="EMBL/GenBank/DDBJ databases">
        <title>Epiphytic Pseudomonas syringae from cherry orchards.</title>
        <authorList>
            <person name="Hulin M.T."/>
        </authorList>
    </citation>
    <scope>NUCLEOTIDE SEQUENCE [LARGE SCALE GENOMIC DNA]</scope>
    <source>
        <strain evidence="2 3">PA-6-3B</strain>
    </source>
</reference>
<proteinExistence type="predicted"/>
<feature type="compositionally biased region" description="Basic and acidic residues" evidence="1">
    <location>
        <begin position="852"/>
        <end position="869"/>
    </location>
</feature>
<protein>
    <submittedName>
        <fullName evidence="2">Uncharacterized protein</fullName>
    </submittedName>
</protein>
<organism evidence="2 3">
    <name type="scientific">Pseudomonas lactis</name>
    <dbReference type="NCBI Taxonomy" id="1615674"/>
    <lineage>
        <taxon>Bacteria</taxon>
        <taxon>Pseudomonadati</taxon>
        <taxon>Pseudomonadota</taxon>
        <taxon>Gammaproteobacteria</taxon>
        <taxon>Pseudomonadales</taxon>
        <taxon>Pseudomonadaceae</taxon>
        <taxon>Pseudomonas</taxon>
    </lineage>
</organism>
<comment type="caution">
    <text evidence="2">The sequence shown here is derived from an EMBL/GenBank/DDBJ whole genome shotgun (WGS) entry which is preliminary data.</text>
</comment>
<sequence>MESLWLFFHICGRTTCCPHRLGIFLMTAISNSRVSDLHSPQLAKADPTPSPAHLEIATELAGRGGSLQQRGDRKLLEFYTQDLKELSAGNQDYRQATVERIPPHSSFGQSRALLDSILKSPAFQNWAKENDVDLSKEITINLASGTIGFTTMGTKPRNPFDFSPPKPSAGSADIHSFMGWPLLKSAANTLAGSGNVIKFDPATTATSAKVAEIAQFHGHTLPFDSTLSPAEQQAAITQYINKWEHKDDLFPENVETPSQKHLESQASQLGDLNNRSSVIAAITKVADSVVEGLEDHDSKSSLANEKDHAEYNLIIKQRINAILDTPIQIDPASSYFKNRNLKPGVAVTLRDYLVGSGISLPANETELKSIAQSLASPPIETPMHGNLGGALSWPTPMSNADQRALISMTNKFLEGQPERNLLDYLTRGLDLGDDVSNDRSSAIDRILKSPNAEIFARAAEREFGEIASPDVIAEWVLTALYTSMDALGVNTTAPDSSRTKVAGFDLAHVNLSGKNIAEIHKELAHHLLVNKIASVENLELAMEILLSRKAPELLVKEIPDTLVKGTHSWVSFTTAVARLEAEAPGSTNKMTYAQVMMRNELAPITLADKLVEQQAQSDALKDWGVQNGVLDWNSTDSYSEEDMAKVRAAFKDQVDRLNEASNAFAKMPPNLHDMTMAYIKELNPHLSEEQIKQKVLTPKESTFFSFPGPYSLLDVFIHTAQLHKEVDLHTYTSSDKNIDLSTITAPKFEKNFVNSHFEGGLRVYLDSFEQGTQSQVKHLISKLPLEDRKIIEHGKISVSKEVDVTYTPYSQIQEQKDSSTTSVFVQSEVVDARGNKRTHTYEIDSAKNTIRKRPDLDDTRPGPIPDDKRNAKHLVPLVPDGDYKENVLSPWPDNSTHDAPNSFSSEKTQYIADAMVKKINIRGYADELRGTTTFDGEVPFYQKLEDFVLGLIPGYNAITNFIKGNWREGLIDLAFDAFGFILAGAGGAARAAGAGVRTATSTLGSTAKKLLRGAIGALNPIDAQGLLLAGVQEGISYLASRGPEGNNQPRIKINYDPVKIFRNVENATVGSATMQGSMTKIAATQKNGKWYALDPVSKQPYGLPLKDFVPSA</sequence>
<accession>A0ABS9FQ57</accession>
<evidence type="ECO:0000313" key="3">
    <source>
        <dbReference type="Proteomes" id="UP000814074"/>
    </source>
</evidence>
<gene>
    <name evidence="2" type="ORF">GIW47_11905</name>
</gene>